<name>A0ABV7FK13_9ALTE</name>
<evidence type="ECO:0000256" key="1">
    <source>
        <dbReference type="SAM" id="Phobius"/>
    </source>
</evidence>
<evidence type="ECO:0000313" key="2">
    <source>
        <dbReference type="EMBL" id="MFC3120629.1"/>
    </source>
</evidence>
<comment type="caution">
    <text evidence="2">The sequence shown here is derived from an EMBL/GenBank/DDBJ whole genome shotgun (WGS) entry which is preliminary data.</text>
</comment>
<sequence length="138" mass="15708">MPISAKVLAYLGLIPFIGIPILIFSELLSAYSGYVYFVQYSAIILSFFGGIHWYDALQKKRTNHQLYVSMAPSIVAWGALIFLEGSMLLSVLSIAYIAILMYDKYNLELERQVVIEYTFLRIVLTTLVVLCHFLMVLI</sequence>
<dbReference type="PANTHER" id="PTHR15887:SF1">
    <property type="entry name" value="TRANSMEMBRANE PROTEIN 69"/>
    <property type="match status" value="1"/>
</dbReference>
<feature type="transmembrane region" description="Helical" evidence="1">
    <location>
        <begin position="7"/>
        <end position="28"/>
    </location>
</feature>
<keyword evidence="1" id="KW-0472">Membrane</keyword>
<dbReference type="InterPro" id="IPR021836">
    <property type="entry name" value="DUF3429"/>
</dbReference>
<dbReference type="Proteomes" id="UP001595478">
    <property type="component" value="Unassembled WGS sequence"/>
</dbReference>
<protein>
    <submittedName>
        <fullName evidence="2">DUF3429 domain-containing protein</fullName>
    </submittedName>
</protein>
<accession>A0ABV7FK13</accession>
<dbReference type="EMBL" id="JBHRSW010000005">
    <property type="protein sequence ID" value="MFC3120629.1"/>
    <property type="molecule type" value="Genomic_DNA"/>
</dbReference>
<feature type="transmembrane region" description="Helical" evidence="1">
    <location>
        <begin position="119"/>
        <end position="137"/>
    </location>
</feature>
<feature type="transmembrane region" description="Helical" evidence="1">
    <location>
        <begin position="74"/>
        <end position="99"/>
    </location>
</feature>
<keyword evidence="3" id="KW-1185">Reference proteome</keyword>
<dbReference type="Pfam" id="PF11911">
    <property type="entry name" value="DUF3429"/>
    <property type="match status" value="1"/>
</dbReference>
<evidence type="ECO:0000313" key="3">
    <source>
        <dbReference type="Proteomes" id="UP001595478"/>
    </source>
</evidence>
<feature type="transmembrane region" description="Helical" evidence="1">
    <location>
        <begin position="34"/>
        <end position="54"/>
    </location>
</feature>
<gene>
    <name evidence="2" type="ORF">ACFOHL_03270</name>
</gene>
<reference evidence="3" key="1">
    <citation type="journal article" date="2019" name="Int. J. Syst. Evol. Microbiol.">
        <title>The Global Catalogue of Microorganisms (GCM) 10K type strain sequencing project: providing services to taxonomists for standard genome sequencing and annotation.</title>
        <authorList>
            <consortium name="The Broad Institute Genomics Platform"/>
            <consortium name="The Broad Institute Genome Sequencing Center for Infectious Disease"/>
            <person name="Wu L."/>
            <person name="Ma J."/>
        </authorList>
    </citation>
    <scope>NUCLEOTIDE SEQUENCE [LARGE SCALE GENOMIC DNA]</scope>
    <source>
        <strain evidence="3">KCTC 52473</strain>
    </source>
</reference>
<dbReference type="PANTHER" id="PTHR15887">
    <property type="entry name" value="TRANSMEMBRANE PROTEIN 69"/>
    <property type="match status" value="1"/>
</dbReference>
<organism evidence="2 3">
    <name type="scientific">Agaribacter flavus</name>
    <dbReference type="NCBI Taxonomy" id="1902781"/>
    <lineage>
        <taxon>Bacteria</taxon>
        <taxon>Pseudomonadati</taxon>
        <taxon>Pseudomonadota</taxon>
        <taxon>Gammaproteobacteria</taxon>
        <taxon>Alteromonadales</taxon>
        <taxon>Alteromonadaceae</taxon>
        <taxon>Agaribacter</taxon>
    </lineage>
</organism>
<keyword evidence="1" id="KW-0812">Transmembrane</keyword>
<keyword evidence="1" id="KW-1133">Transmembrane helix</keyword>
<dbReference type="RefSeq" id="WP_376918763.1">
    <property type="nucleotide sequence ID" value="NZ_JBHRSW010000005.1"/>
</dbReference>
<proteinExistence type="predicted"/>